<evidence type="ECO:0000313" key="8">
    <source>
        <dbReference type="Proteomes" id="UP001470230"/>
    </source>
</evidence>
<dbReference type="Pfam" id="PF02902">
    <property type="entry name" value="Peptidase_C48"/>
    <property type="match status" value="3"/>
</dbReference>
<dbReference type="PANTHER" id="PTHR46468:SF1">
    <property type="entry name" value="SENTRIN-SPECIFIC PROTEASE 8"/>
    <property type="match status" value="1"/>
</dbReference>
<feature type="compositionally biased region" description="Basic residues" evidence="5">
    <location>
        <begin position="234"/>
        <end position="247"/>
    </location>
</feature>
<evidence type="ECO:0000259" key="6">
    <source>
        <dbReference type="PROSITE" id="PS50600"/>
    </source>
</evidence>
<evidence type="ECO:0000256" key="1">
    <source>
        <dbReference type="ARBA" id="ARBA00005234"/>
    </source>
</evidence>
<feature type="domain" description="Ubiquitin-like protease family profile" evidence="6">
    <location>
        <begin position="570"/>
        <end position="741"/>
    </location>
</feature>
<keyword evidence="2" id="KW-0645">Protease</keyword>
<name>A0ABR2GSS0_9EUKA</name>
<evidence type="ECO:0000256" key="2">
    <source>
        <dbReference type="ARBA" id="ARBA00022670"/>
    </source>
</evidence>
<keyword evidence="4" id="KW-0788">Thiol protease</keyword>
<feature type="compositionally biased region" description="Low complexity" evidence="5">
    <location>
        <begin position="485"/>
        <end position="503"/>
    </location>
</feature>
<evidence type="ECO:0000256" key="5">
    <source>
        <dbReference type="SAM" id="MobiDB-lite"/>
    </source>
</evidence>
<dbReference type="InterPro" id="IPR003653">
    <property type="entry name" value="Peptidase_C48_C"/>
</dbReference>
<dbReference type="EMBL" id="JAPFFF010000064">
    <property type="protein sequence ID" value="KAK8836701.1"/>
    <property type="molecule type" value="Genomic_DNA"/>
</dbReference>
<dbReference type="PROSITE" id="PS50600">
    <property type="entry name" value="ULP_PROTEASE"/>
    <property type="match status" value="3"/>
</dbReference>
<keyword evidence="3" id="KW-0378">Hydrolase</keyword>
<reference evidence="7 8" key="1">
    <citation type="submission" date="2024-04" db="EMBL/GenBank/DDBJ databases">
        <title>Tritrichomonas musculus Genome.</title>
        <authorList>
            <person name="Alves-Ferreira E."/>
            <person name="Grigg M."/>
            <person name="Lorenzi H."/>
            <person name="Galac M."/>
        </authorList>
    </citation>
    <scope>NUCLEOTIDE SEQUENCE [LARGE SCALE GENOMIC DNA]</scope>
    <source>
        <strain evidence="7 8">EAF2021</strain>
    </source>
</reference>
<dbReference type="InterPro" id="IPR044613">
    <property type="entry name" value="Nep1/2-like"/>
</dbReference>
<feature type="domain" description="Ubiquitin-like protease family profile" evidence="6">
    <location>
        <begin position="287"/>
        <end position="450"/>
    </location>
</feature>
<sequence>MNSLEPKTWLEDEVVGSYFLHVHNQLIRQNGGFSDMIVLTHIFNENIRRMKGKITKAKLQEYCPQLKNEPINKYYNYILLPIILHDNKKIGVSNGNHYFGVLIDFQNRDFIIYDSFTFHSHKKDIPFIHKILKILGLENNEKPFGHTVVHKPRQTNPYDCGVFVCFWARAMMFMDSDESRDFLSKDTFSKTELNQMREYIRQELEPYHRKDKKPSPVHSSDVEILESKTSPKTSPKKSQKLSQKHSQKLSESSSSFPSSMPLSSTLSSLSPSESPKSSQKSQIHQNITITDSDVNSLKQNKKLTDNTVNSYIQHLENEAQKMKRKENILILTHVNSINPSLSKKSKLLFKDLKSIDPRLAKIKDLKRDYTFILFPMVVENNWILIQIDLAYESIIIFNSLKSTYPKVENKIHNILKTLGADSSWPVYYEGPYQDNKYDDGVFVAYHARNIILDDHVDFSQSDIPKFRKQMLDKLMKYYVPSPKKSQTPQISPLSSTSQSQSPVPYDVQKEMFPDINPLAANNDSTAIPTSAQKLSDFYKDELKNPFPKTKRPDTAYIKLPNGEIVESPVHTIDSTGLQPLNMHNYIDQEVMERYTSLLKSYGKKVKQIGKVKILSPGIMDFICGIHPQYRFYFAGMKKDDVITSLSHDNMDLKISEFDMVLWPIYHNLEHWILFVIRYKKGIIEFFDSTPFYDYPEVYLDIKKFIFAQNLKKKLKIKYLPGPSQKNWHDCGVFVMEVMRNLLHEGEMTWTEKNIPEIRIRIKEELKTSLLVNGFKYTEFPKKDDKKKDKSK</sequence>
<gene>
    <name evidence="7" type="ORF">M9Y10_037638</name>
</gene>
<comment type="similarity">
    <text evidence="1">Belongs to the peptidase C48 family.</text>
</comment>
<evidence type="ECO:0000256" key="3">
    <source>
        <dbReference type="ARBA" id="ARBA00022801"/>
    </source>
</evidence>
<comment type="caution">
    <text evidence="7">The sequence shown here is derived from an EMBL/GenBank/DDBJ whole genome shotgun (WGS) entry which is preliminary data.</text>
</comment>
<accession>A0ABR2GSS0</accession>
<dbReference type="Proteomes" id="UP001470230">
    <property type="component" value="Unassembled WGS sequence"/>
</dbReference>
<evidence type="ECO:0000256" key="4">
    <source>
        <dbReference type="ARBA" id="ARBA00022807"/>
    </source>
</evidence>
<proteinExistence type="inferred from homology"/>
<keyword evidence="8" id="KW-1185">Reference proteome</keyword>
<feature type="region of interest" description="Disordered" evidence="5">
    <location>
        <begin position="482"/>
        <end position="503"/>
    </location>
</feature>
<feature type="compositionally biased region" description="Low complexity" evidence="5">
    <location>
        <begin position="249"/>
        <end position="282"/>
    </location>
</feature>
<organism evidence="7 8">
    <name type="scientific">Tritrichomonas musculus</name>
    <dbReference type="NCBI Taxonomy" id="1915356"/>
    <lineage>
        <taxon>Eukaryota</taxon>
        <taxon>Metamonada</taxon>
        <taxon>Parabasalia</taxon>
        <taxon>Tritrichomonadida</taxon>
        <taxon>Tritrichomonadidae</taxon>
        <taxon>Tritrichomonas</taxon>
    </lineage>
</organism>
<feature type="domain" description="Ubiquitin-like protease family profile" evidence="6">
    <location>
        <begin position="1"/>
        <end position="171"/>
    </location>
</feature>
<dbReference type="InterPro" id="IPR038765">
    <property type="entry name" value="Papain-like_cys_pep_sf"/>
</dbReference>
<dbReference type="Gene3D" id="3.40.395.10">
    <property type="entry name" value="Adenoviral Proteinase, Chain A"/>
    <property type="match status" value="3"/>
</dbReference>
<dbReference type="SUPFAM" id="SSF54001">
    <property type="entry name" value="Cysteine proteinases"/>
    <property type="match status" value="3"/>
</dbReference>
<evidence type="ECO:0000313" key="7">
    <source>
        <dbReference type="EMBL" id="KAK8836701.1"/>
    </source>
</evidence>
<feature type="region of interest" description="Disordered" evidence="5">
    <location>
        <begin position="203"/>
        <end position="291"/>
    </location>
</feature>
<protein>
    <recommendedName>
        <fullName evidence="6">Ubiquitin-like protease family profile domain-containing protein</fullName>
    </recommendedName>
</protein>
<dbReference type="PANTHER" id="PTHR46468">
    <property type="entry name" value="SENTRIN-SPECIFIC PROTEASE 8"/>
    <property type="match status" value="1"/>
</dbReference>